<dbReference type="STRING" id="463040.CAL15_22925"/>
<dbReference type="NCBIfam" id="TIGR00121">
    <property type="entry name" value="birA_ligase"/>
    <property type="match status" value="1"/>
</dbReference>
<dbReference type="GO" id="GO:0005737">
    <property type="term" value="C:cytoplasm"/>
    <property type="evidence" value="ECO:0007669"/>
    <property type="project" value="TreeGrafter"/>
</dbReference>
<reference evidence="9 10" key="1">
    <citation type="submission" date="2017-05" db="EMBL/GenBank/DDBJ databases">
        <title>Complete and WGS of Bordetella genogroups.</title>
        <authorList>
            <person name="Spilker T."/>
            <person name="LiPuma J."/>
        </authorList>
    </citation>
    <scope>NUCLEOTIDE SEQUENCE [LARGE SCALE GENOMIC DNA]</scope>
    <source>
        <strain evidence="9 10">AU7206</strain>
    </source>
</reference>
<dbReference type="OrthoDB" id="9807064at2"/>
<dbReference type="InterPro" id="IPR003142">
    <property type="entry name" value="BPL_C"/>
</dbReference>
<comment type="catalytic activity">
    <reaction evidence="6">
        <text>biotin + L-lysyl-[protein] + ATP = N(6)-biotinyl-L-lysyl-[protein] + AMP + diphosphate + H(+)</text>
        <dbReference type="Rhea" id="RHEA:11756"/>
        <dbReference type="Rhea" id="RHEA-COMP:9752"/>
        <dbReference type="Rhea" id="RHEA-COMP:10505"/>
        <dbReference type="ChEBI" id="CHEBI:15378"/>
        <dbReference type="ChEBI" id="CHEBI:29969"/>
        <dbReference type="ChEBI" id="CHEBI:30616"/>
        <dbReference type="ChEBI" id="CHEBI:33019"/>
        <dbReference type="ChEBI" id="CHEBI:57586"/>
        <dbReference type="ChEBI" id="CHEBI:83144"/>
        <dbReference type="ChEBI" id="CHEBI:456215"/>
        <dbReference type="EC" id="6.3.4.15"/>
    </reaction>
</comment>
<evidence type="ECO:0000256" key="5">
    <source>
        <dbReference type="ARBA" id="ARBA00024227"/>
    </source>
</evidence>
<dbReference type="Pfam" id="PF03099">
    <property type="entry name" value="BPL_LplA_LipB"/>
    <property type="match status" value="1"/>
</dbReference>
<dbReference type="Gene3D" id="3.30.930.10">
    <property type="entry name" value="Bira Bifunctional Protein, Domain 2"/>
    <property type="match status" value="1"/>
</dbReference>
<dbReference type="AlphaFoldDB" id="A0A1W6ZHZ4"/>
<keyword evidence="10" id="KW-1185">Reference proteome</keyword>
<dbReference type="PANTHER" id="PTHR12835:SF5">
    <property type="entry name" value="BIOTIN--PROTEIN LIGASE"/>
    <property type="match status" value="1"/>
</dbReference>
<evidence type="ECO:0000256" key="1">
    <source>
        <dbReference type="ARBA" id="ARBA00022598"/>
    </source>
</evidence>
<evidence type="ECO:0000313" key="9">
    <source>
        <dbReference type="EMBL" id="ARP96971.1"/>
    </source>
</evidence>
<protein>
    <recommendedName>
        <fullName evidence="5">biotin--[biotin carboxyl-carrier protein] ligase</fullName>
        <ecNumber evidence="5">6.3.4.15</ecNumber>
    </recommendedName>
</protein>
<keyword evidence="1 9" id="KW-0436">Ligase</keyword>
<dbReference type="EMBL" id="CP021111">
    <property type="protein sequence ID" value="ARP96971.1"/>
    <property type="molecule type" value="Genomic_DNA"/>
</dbReference>
<keyword evidence="2" id="KW-0547">Nucleotide-binding</keyword>
<dbReference type="Gene3D" id="2.30.30.100">
    <property type="match status" value="1"/>
</dbReference>
<evidence type="ECO:0000259" key="8">
    <source>
        <dbReference type="Pfam" id="PF03099"/>
    </source>
</evidence>
<organism evidence="9 10">
    <name type="scientific">Bordetella genomosp. 13</name>
    <dbReference type="NCBI Taxonomy" id="463040"/>
    <lineage>
        <taxon>Bacteria</taxon>
        <taxon>Pseudomonadati</taxon>
        <taxon>Pseudomonadota</taxon>
        <taxon>Betaproteobacteria</taxon>
        <taxon>Burkholderiales</taxon>
        <taxon>Alcaligenaceae</taxon>
        <taxon>Bordetella</taxon>
    </lineage>
</organism>
<dbReference type="GO" id="GO:0005524">
    <property type="term" value="F:ATP binding"/>
    <property type="evidence" value="ECO:0007669"/>
    <property type="project" value="UniProtKB-KW"/>
</dbReference>
<evidence type="ECO:0000256" key="3">
    <source>
        <dbReference type="ARBA" id="ARBA00022840"/>
    </source>
</evidence>
<evidence type="ECO:0000256" key="2">
    <source>
        <dbReference type="ARBA" id="ARBA00022741"/>
    </source>
</evidence>
<feature type="domain" description="BPL/LPL catalytic" evidence="8">
    <location>
        <begin position="44"/>
        <end position="166"/>
    </location>
</feature>
<dbReference type="InterPro" id="IPR004143">
    <property type="entry name" value="BPL_LPL_catalytic"/>
</dbReference>
<keyword evidence="3" id="KW-0067">ATP-binding</keyword>
<dbReference type="KEGG" id="bgm:CAL15_22925"/>
<name>A0A1W6ZHZ4_9BORD</name>
<dbReference type="PANTHER" id="PTHR12835">
    <property type="entry name" value="BIOTIN PROTEIN LIGASE"/>
    <property type="match status" value="1"/>
</dbReference>
<proteinExistence type="predicted"/>
<evidence type="ECO:0000256" key="4">
    <source>
        <dbReference type="ARBA" id="ARBA00023267"/>
    </source>
</evidence>
<keyword evidence="4" id="KW-0092">Biotin</keyword>
<dbReference type="InterPro" id="IPR045864">
    <property type="entry name" value="aa-tRNA-synth_II/BPL/LPL"/>
</dbReference>
<evidence type="ECO:0000259" key="7">
    <source>
        <dbReference type="Pfam" id="PF02237"/>
    </source>
</evidence>
<evidence type="ECO:0000313" key="10">
    <source>
        <dbReference type="Proteomes" id="UP000194161"/>
    </source>
</evidence>
<dbReference type="GO" id="GO:0004077">
    <property type="term" value="F:biotin--[biotin carboxyl-carrier protein] ligase activity"/>
    <property type="evidence" value="ECO:0007669"/>
    <property type="project" value="UniProtKB-EC"/>
</dbReference>
<feature type="domain" description="Biotin protein ligase C-terminal" evidence="7">
    <location>
        <begin position="236"/>
        <end position="281"/>
    </location>
</feature>
<sequence>MPDLAFSADLPAPEILASALSDRLAAFRRIDWTAVTGSTNADLLARARAAAPGQKPWLLGAHQQESGRGRAGRPWKNRAGATLMFSCAFDVHLPVASLAALSPLAGMAACEGLRVLAGPGASRLGVKWPNDVQWREAKLAGVLVESVRNAGRPETGHTVVVGVGVNLRDAAELSLALQRPVADWTQVAAQSGAPGAEPADLVCAIASALHAAIGQAQELIADGFAARYARVDALAGRAVNVLDQGSVVHSGVAQGIDEQGRLRVATSSGTLPITVGEISIRQQA</sequence>
<dbReference type="Proteomes" id="UP000194161">
    <property type="component" value="Chromosome"/>
</dbReference>
<dbReference type="InterPro" id="IPR004408">
    <property type="entry name" value="Biotin_CoA_COase_ligase"/>
</dbReference>
<dbReference type="SUPFAM" id="SSF50037">
    <property type="entry name" value="C-terminal domain of transcriptional repressors"/>
    <property type="match status" value="1"/>
</dbReference>
<accession>A0A1W6ZHZ4</accession>
<gene>
    <name evidence="9" type="ORF">CAL15_22925</name>
</gene>
<dbReference type="EC" id="6.3.4.15" evidence="5"/>
<evidence type="ECO:0000256" key="6">
    <source>
        <dbReference type="ARBA" id="ARBA00047846"/>
    </source>
</evidence>
<dbReference type="Pfam" id="PF02237">
    <property type="entry name" value="BPL_C"/>
    <property type="match status" value="1"/>
</dbReference>
<dbReference type="InterPro" id="IPR008988">
    <property type="entry name" value="Transcriptional_repressor_C"/>
</dbReference>
<dbReference type="SUPFAM" id="SSF55681">
    <property type="entry name" value="Class II aaRS and biotin synthetases"/>
    <property type="match status" value="1"/>
</dbReference>
<dbReference type="RefSeq" id="WP_086080618.1">
    <property type="nucleotide sequence ID" value="NZ_CP021111.1"/>
</dbReference>